<sequence length="294" mass="31729">MAHCICSPLPCLPHSRLLAWCVQIFLRQVSEQPFEADEWMRQHLHLQQCVLCLPCICSNSLTQTGAAIKVDEAAPEPDDNMVQAGCTAVVAIKCGDKLYVANAGDSRGVLCRGSTAVPLSEDHKPASERERSRIIAAGGFLSEIGGVCRVNGNLNLSRAIGDLKYKSSTELPAKDQIITAEPDICQITLTPEDRFFVLACDGIWDVMSNQDVVDFVSQKLDMGMSPSQTASALLDACLANDPKEARGVGCDNMTAVVVSLQRRDHQQQQQQQQAPESAQSELAAASGNAKKDSC</sequence>
<dbReference type="InterPro" id="IPR015655">
    <property type="entry name" value="PP2C"/>
</dbReference>
<dbReference type="AlphaFoldDB" id="A0A7S3QQ46"/>
<evidence type="ECO:0000313" key="3">
    <source>
        <dbReference type="EMBL" id="CAE0489356.1"/>
    </source>
</evidence>
<proteinExistence type="predicted"/>
<feature type="compositionally biased region" description="Low complexity" evidence="1">
    <location>
        <begin position="267"/>
        <end position="286"/>
    </location>
</feature>
<dbReference type="CDD" id="cd00143">
    <property type="entry name" value="PP2Cc"/>
    <property type="match status" value="1"/>
</dbReference>
<dbReference type="Pfam" id="PF00481">
    <property type="entry name" value="PP2C"/>
    <property type="match status" value="1"/>
</dbReference>
<gene>
    <name evidence="3" type="ORF">DTER00134_LOCUS4427</name>
</gene>
<evidence type="ECO:0000259" key="2">
    <source>
        <dbReference type="PROSITE" id="PS51746"/>
    </source>
</evidence>
<feature type="region of interest" description="Disordered" evidence="1">
    <location>
        <begin position="261"/>
        <end position="294"/>
    </location>
</feature>
<dbReference type="InterPro" id="IPR001932">
    <property type="entry name" value="PPM-type_phosphatase-like_dom"/>
</dbReference>
<dbReference type="SMART" id="SM00332">
    <property type="entry name" value="PP2Cc"/>
    <property type="match status" value="1"/>
</dbReference>
<dbReference type="PROSITE" id="PS51746">
    <property type="entry name" value="PPM_2"/>
    <property type="match status" value="1"/>
</dbReference>
<organism evidence="3">
    <name type="scientific">Dunaliella tertiolecta</name>
    <name type="common">Green alga</name>
    <dbReference type="NCBI Taxonomy" id="3047"/>
    <lineage>
        <taxon>Eukaryota</taxon>
        <taxon>Viridiplantae</taxon>
        <taxon>Chlorophyta</taxon>
        <taxon>core chlorophytes</taxon>
        <taxon>Chlorophyceae</taxon>
        <taxon>CS clade</taxon>
        <taxon>Chlamydomonadales</taxon>
        <taxon>Dunaliellaceae</taxon>
        <taxon>Dunaliella</taxon>
    </lineage>
</organism>
<dbReference type="GO" id="GO:0004722">
    <property type="term" value="F:protein serine/threonine phosphatase activity"/>
    <property type="evidence" value="ECO:0007669"/>
    <property type="project" value="InterPro"/>
</dbReference>
<feature type="domain" description="PPM-type phosphatase" evidence="2">
    <location>
        <begin position="1"/>
        <end position="260"/>
    </location>
</feature>
<dbReference type="EMBL" id="HBIP01008178">
    <property type="protein sequence ID" value="CAE0489356.1"/>
    <property type="molecule type" value="Transcribed_RNA"/>
</dbReference>
<dbReference type="InterPro" id="IPR036457">
    <property type="entry name" value="PPM-type-like_dom_sf"/>
</dbReference>
<protein>
    <recommendedName>
        <fullName evidence="2">PPM-type phosphatase domain-containing protein</fullName>
    </recommendedName>
</protein>
<name>A0A7S3QQ46_DUNTE</name>
<dbReference type="PANTHER" id="PTHR13832">
    <property type="entry name" value="PROTEIN PHOSPHATASE 2C"/>
    <property type="match status" value="1"/>
</dbReference>
<dbReference type="PANTHER" id="PTHR13832:SF840">
    <property type="entry name" value="PROTEIN PHOSPHATASE 2C 60-RELATED"/>
    <property type="match status" value="1"/>
</dbReference>
<dbReference type="SUPFAM" id="SSF81606">
    <property type="entry name" value="PP2C-like"/>
    <property type="match status" value="1"/>
</dbReference>
<evidence type="ECO:0000256" key="1">
    <source>
        <dbReference type="SAM" id="MobiDB-lite"/>
    </source>
</evidence>
<dbReference type="Gene3D" id="3.60.40.10">
    <property type="entry name" value="PPM-type phosphatase domain"/>
    <property type="match status" value="1"/>
</dbReference>
<reference evidence="3" key="1">
    <citation type="submission" date="2021-01" db="EMBL/GenBank/DDBJ databases">
        <authorList>
            <person name="Corre E."/>
            <person name="Pelletier E."/>
            <person name="Niang G."/>
            <person name="Scheremetjew M."/>
            <person name="Finn R."/>
            <person name="Kale V."/>
            <person name="Holt S."/>
            <person name="Cochrane G."/>
            <person name="Meng A."/>
            <person name="Brown T."/>
            <person name="Cohen L."/>
        </authorList>
    </citation>
    <scope>NUCLEOTIDE SEQUENCE</scope>
    <source>
        <strain evidence="3">CCMP1320</strain>
    </source>
</reference>
<accession>A0A7S3QQ46</accession>